<dbReference type="CDD" id="cd24062">
    <property type="entry name" value="ASKHA_NBD_ROK_BsGLK-like"/>
    <property type="match status" value="1"/>
</dbReference>
<dbReference type="PROSITE" id="PS01125">
    <property type="entry name" value="ROK"/>
    <property type="match status" value="1"/>
</dbReference>
<evidence type="ECO:0000313" key="9">
    <source>
        <dbReference type="EMBL" id="QPR70675.1"/>
    </source>
</evidence>
<dbReference type="SUPFAM" id="SSF53067">
    <property type="entry name" value="Actin-like ATPase domain"/>
    <property type="match status" value="1"/>
</dbReference>
<dbReference type="EMBL" id="NILC01000028">
    <property type="protein sequence ID" value="TWL23825.1"/>
    <property type="molecule type" value="Genomic_DNA"/>
</dbReference>
<comment type="similarity">
    <text evidence="1">Belongs to the ROK (NagC/XylR) family.</text>
</comment>
<evidence type="ECO:0000256" key="2">
    <source>
        <dbReference type="ARBA" id="ARBA00012323"/>
    </source>
</evidence>
<gene>
    <name evidence="10" type="ORF">CHCC16736_1533</name>
    <name evidence="9" type="ORF">I6G80_12450</name>
</gene>
<evidence type="ECO:0000313" key="11">
    <source>
        <dbReference type="Proteomes" id="UP000435910"/>
    </source>
</evidence>
<dbReference type="EMBL" id="CP065647">
    <property type="protein sequence ID" value="QPR70675.1"/>
    <property type="molecule type" value="Genomic_DNA"/>
</dbReference>
<evidence type="ECO:0000256" key="1">
    <source>
        <dbReference type="ARBA" id="ARBA00006479"/>
    </source>
</evidence>
<dbReference type="GO" id="GO:0004340">
    <property type="term" value="F:glucokinase activity"/>
    <property type="evidence" value="ECO:0007669"/>
    <property type="project" value="UniProtKB-EC"/>
</dbReference>
<evidence type="ECO:0000313" key="12">
    <source>
        <dbReference type="Proteomes" id="UP000595038"/>
    </source>
</evidence>
<reference evidence="9 12" key="2">
    <citation type="submission" date="2020-12" db="EMBL/GenBank/DDBJ databases">
        <title>FDA dAtabase for Regulatory Grade micrObial Sequences (FDA-ARGOS): Supporting development and validation of Infectious Disease Dx tests.</title>
        <authorList>
            <person name="Nelson B."/>
            <person name="Plummer A."/>
            <person name="Tallon L."/>
            <person name="Sadzewicz L."/>
            <person name="Zhao X."/>
            <person name="Boylan J."/>
            <person name="Ott S."/>
            <person name="Bowen H."/>
            <person name="Vavikolanu K."/>
            <person name="Mehta A."/>
            <person name="Aluvathingal J."/>
            <person name="Nadendla S."/>
            <person name="Myers T."/>
            <person name="Yan Y."/>
            <person name="Sichtig H."/>
        </authorList>
    </citation>
    <scope>NUCLEOTIDE SEQUENCE [LARGE SCALE GENOMIC DNA]</scope>
    <source>
        <strain evidence="9 12">FDAARGOS_923</strain>
    </source>
</reference>
<organism evidence="10 11">
    <name type="scientific">Bacillus licheniformis</name>
    <dbReference type="NCBI Taxonomy" id="1402"/>
    <lineage>
        <taxon>Bacteria</taxon>
        <taxon>Bacillati</taxon>
        <taxon>Bacillota</taxon>
        <taxon>Bacilli</taxon>
        <taxon>Bacillales</taxon>
        <taxon>Bacillaceae</taxon>
        <taxon>Bacillus</taxon>
    </lineage>
</organism>
<evidence type="ECO:0000256" key="8">
    <source>
        <dbReference type="ARBA" id="ARBA00032386"/>
    </source>
</evidence>
<dbReference type="InterPro" id="IPR049874">
    <property type="entry name" value="ROK_cs"/>
</dbReference>
<keyword evidence="5" id="KW-0547">Nucleotide-binding</keyword>
<dbReference type="EC" id="2.7.1.2" evidence="2"/>
<dbReference type="InterPro" id="IPR000600">
    <property type="entry name" value="ROK"/>
</dbReference>
<dbReference type="GO" id="GO:0005737">
    <property type="term" value="C:cytoplasm"/>
    <property type="evidence" value="ECO:0007669"/>
    <property type="project" value="InterPro"/>
</dbReference>
<evidence type="ECO:0000256" key="7">
    <source>
        <dbReference type="ARBA" id="ARBA00022840"/>
    </source>
</evidence>
<dbReference type="PANTHER" id="PTHR18964:SF149">
    <property type="entry name" value="BIFUNCTIONAL UDP-N-ACETYLGLUCOSAMINE 2-EPIMERASE_N-ACETYLMANNOSAMINE KINASE"/>
    <property type="match status" value="1"/>
</dbReference>
<evidence type="ECO:0000256" key="5">
    <source>
        <dbReference type="ARBA" id="ARBA00022741"/>
    </source>
</evidence>
<evidence type="ECO:0000256" key="6">
    <source>
        <dbReference type="ARBA" id="ARBA00022777"/>
    </source>
</evidence>
<dbReference type="NCBIfam" id="TIGR00744">
    <property type="entry name" value="ROK_glcA_fam"/>
    <property type="match status" value="1"/>
</dbReference>
<dbReference type="AlphaFoldDB" id="A0A1Y0YQK0"/>
<dbReference type="OMA" id="GAPCNCG"/>
<dbReference type="InterPro" id="IPR043129">
    <property type="entry name" value="ATPase_NBD"/>
</dbReference>
<evidence type="ECO:0000256" key="3">
    <source>
        <dbReference type="ARBA" id="ARBA00014701"/>
    </source>
</evidence>
<dbReference type="GO" id="GO:0005524">
    <property type="term" value="F:ATP binding"/>
    <property type="evidence" value="ECO:0007669"/>
    <property type="project" value="UniProtKB-KW"/>
</dbReference>
<name>A0A1Y0YQK0_BACLI</name>
<proteinExistence type="inferred from homology"/>
<reference evidence="10 11" key="1">
    <citation type="submission" date="2019-06" db="EMBL/GenBank/DDBJ databases">
        <title>Genome sequence analysis of &gt;100 Bacillus licheniformis strains suggests intrinsic resistance to this species.</title>
        <authorList>
            <person name="Wels M."/>
            <person name="Siezen R.J."/>
            <person name="Johansen E."/>
            <person name="Stuer-Lauridsen B."/>
            <person name="Bjerre K."/>
            <person name="Nielsen B.K.K."/>
        </authorList>
    </citation>
    <scope>NUCLEOTIDE SEQUENCE [LARGE SCALE GENOMIC DNA]</scope>
    <source>
        <strain evidence="10 11">BAC-16736</strain>
    </source>
</reference>
<dbReference type="RefSeq" id="WP_003183494.1">
    <property type="nucleotide sequence ID" value="NZ_BEXU01000015.1"/>
</dbReference>
<dbReference type="InterPro" id="IPR004654">
    <property type="entry name" value="ROK_glcA"/>
</dbReference>
<dbReference type="Pfam" id="PF00480">
    <property type="entry name" value="ROK"/>
    <property type="match status" value="1"/>
</dbReference>
<dbReference type="GeneID" id="92860745"/>
<dbReference type="Gene3D" id="3.30.420.40">
    <property type="match status" value="2"/>
</dbReference>
<evidence type="ECO:0000256" key="4">
    <source>
        <dbReference type="ARBA" id="ARBA00022679"/>
    </source>
</evidence>
<evidence type="ECO:0000313" key="10">
    <source>
        <dbReference type="EMBL" id="TWL23825.1"/>
    </source>
</evidence>
<keyword evidence="7" id="KW-0067">ATP-binding</keyword>
<dbReference type="GO" id="GO:0006096">
    <property type="term" value="P:glycolytic process"/>
    <property type="evidence" value="ECO:0007669"/>
    <property type="project" value="InterPro"/>
</dbReference>
<keyword evidence="4 9" id="KW-0808">Transferase</keyword>
<accession>A0A1Y0YQK0</accession>
<protein>
    <recommendedName>
        <fullName evidence="3">Glucokinase</fullName>
        <ecNumber evidence="2">2.7.1.2</ecNumber>
    </recommendedName>
    <alternativeName>
        <fullName evidence="8">Glucose kinase</fullName>
    </alternativeName>
</protein>
<dbReference type="Proteomes" id="UP000435910">
    <property type="component" value="Unassembled WGS sequence"/>
</dbReference>
<sequence>MNDSWLVGVDLGGTTVKLAFVSAYGEILHKWEIPTDKSGKTVTVSIAKAIDSKLNELGKPKHILKWIGMGAPGPVNTETGIVYKTTNMGWENYPLKDHLEAETGIAAVIENDANIAALGEMWKGAGDGAKDLILVTLGTGVGGGIIVNGEIVRGQNGAGGEIGHICSVPEGGAPCNCGKSGCIETIASATGIVRIAKEKIESDHRDTSLRECLDITARDIFEAARKNDPVAGEVVDYVAGHLGMVLANLASSLNPSKIVIGGGVSKAGEILRSKVEQSFKRFVFPRAGEAAEIVIASLGNDAGVIGGAWIAKNQWLKSQAQPVL</sequence>
<dbReference type="PANTHER" id="PTHR18964">
    <property type="entry name" value="ROK (REPRESSOR, ORF, KINASE) FAMILY"/>
    <property type="match status" value="1"/>
</dbReference>
<dbReference type="Proteomes" id="UP000595038">
    <property type="component" value="Chromosome"/>
</dbReference>
<keyword evidence="6 10" id="KW-0418">Kinase</keyword>